<evidence type="ECO:0000313" key="5">
    <source>
        <dbReference type="Proteomes" id="UP000002218"/>
    </source>
</evidence>
<dbReference type="KEGG" id="nml:Namu_2316"/>
<evidence type="ECO:0000256" key="1">
    <source>
        <dbReference type="SAM" id="MobiDB-lite"/>
    </source>
</evidence>
<dbReference type="InterPro" id="IPR050491">
    <property type="entry name" value="AmpC-like"/>
</dbReference>
<evidence type="ECO:0000256" key="2">
    <source>
        <dbReference type="SAM" id="SignalP"/>
    </source>
</evidence>
<dbReference type="EMBL" id="CP001737">
    <property type="protein sequence ID" value="ACV78692.1"/>
    <property type="molecule type" value="Genomic_DNA"/>
</dbReference>
<reference evidence="4 5" key="2">
    <citation type="journal article" date="2010" name="Stand. Genomic Sci.">
        <title>Complete genome sequence of Nakamurella multipartita type strain (Y-104).</title>
        <authorList>
            <person name="Tice H."/>
            <person name="Mayilraj S."/>
            <person name="Sims D."/>
            <person name="Lapidus A."/>
            <person name="Nolan M."/>
            <person name="Lucas S."/>
            <person name="Glavina Del Rio T."/>
            <person name="Copeland A."/>
            <person name="Cheng J.F."/>
            <person name="Meincke L."/>
            <person name="Bruce D."/>
            <person name="Goodwin L."/>
            <person name="Pitluck S."/>
            <person name="Ivanova N."/>
            <person name="Mavromatis K."/>
            <person name="Ovchinnikova G."/>
            <person name="Pati A."/>
            <person name="Chen A."/>
            <person name="Palaniappan K."/>
            <person name="Land M."/>
            <person name="Hauser L."/>
            <person name="Chang Y.J."/>
            <person name="Jeffries C.D."/>
            <person name="Detter J.C."/>
            <person name="Brettin T."/>
            <person name="Rohde M."/>
            <person name="Goker M."/>
            <person name="Bristow J."/>
            <person name="Eisen J.A."/>
            <person name="Markowitz V."/>
            <person name="Hugenholtz P."/>
            <person name="Kyrpides N.C."/>
            <person name="Klenk H.P."/>
            <person name="Chen F."/>
        </authorList>
    </citation>
    <scope>NUCLEOTIDE SEQUENCE [LARGE SCALE GENOMIC DNA]</scope>
    <source>
        <strain evidence="5">ATCC 700099 / DSM 44233 / CIP 104796 / JCM 9543 / NBRC 105858 / Y-104</strain>
    </source>
</reference>
<feature type="compositionally biased region" description="Low complexity" evidence="1">
    <location>
        <begin position="30"/>
        <end position="48"/>
    </location>
</feature>
<dbReference type="HOGENOM" id="CLU_020027_2_1_11"/>
<dbReference type="PROSITE" id="PS51257">
    <property type="entry name" value="PROKAR_LIPOPROTEIN"/>
    <property type="match status" value="1"/>
</dbReference>
<feature type="region of interest" description="Disordered" evidence="1">
    <location>
        <begin position="30"/>
        <end position="76"/>
    </location>
</feature>
<protein>
    <submittedName>
        <fullName evidence="4">Beta-lactamase</fullName>
    </submittedName>
</protein>
<dbReference type="STRING" id="479431.Namu_2316"/>
<feature type="region of interest" description="Disordered" evidence="1">
    <location>
        <begin position="448"/>
        <end position="467"/>
    </location>
</feature>
<sequence length="467" mass="47813" precursor="true">MTPLRTPRRSTTALTALLVAGTLGVAACTSSGSSATTSSTGSSAASSGGSTGGSTAGSTASGSGSGSATPGSTGATPAYAAEVSAAVRKVMQDNVIPGAVVLIASPDQGDWTGTFGTRTWGDEQPMSAGDHFRIGSNTKTMTSTVILQLVQEGKLALDDPISKYIPGVPGGDQITIANLSEMRSGLYSYSFDTTFNNTLDQQPQKVWTPQELIDIAFSHPQNGPPAQEFNYSNTNIILLGMVIEKLTGMTASEAFQERIFTPLGLKDTSLPLNSDIPNPHPQGYSFGSNTSTIDTYALPAADQPLALDGRLLPNNETMANPSWAWTAGGAISTVQDMKTYVEALVDGGLLDQQTQKIRMDSIQPAAPGTTGAGYGLGIAQFDQLYGHDGQIPGFMTFMGHDPKTGLTIVIATNLATIPNGEGSALAILKGLIPIFYPNAVVPGDPAAAPGATGSGTASTAPSASTGG</sequence>
<keyword evidence="2" id="KW-0732">Signal</keyword>
<dbReference type="PANTHER" id="PTHR46825">
    <property type="entry name" value="D-ALANYL-D-ALANINE-CARBOXYPEPTIDASE/ENDOPEPTIDASE AMPH"/>
    <property type="match status" value="1"/>
</dbReference>
<dbReference type="PANTHER" id="PTHR46825:SF7">
    <property type="entry name" value="D-ALANYL-D-ALANINE CARBOXYPEPTIDASE"/>
    <property type="match status" value="1"/>
</dbReference>
<dbReference type="RefSeq" id="WP_015747582.1">
    <property type="nucleotide sequence ID" value="NC_013235.1"/>
</dbReference>
<feature type="compositionally biased region" description="Low complexity" evidence="1">
    <location>
        <begin position="56"/>
        <end position="76"/>
    </location>
</feature>
<dbReference type="InParanoid" id="C8XKD0"/>
<dbReference type="OrthoDB" id="3174977at2"/>
<dbReference type="SUPFAM" id="SSF56601">
    <property type="entry name" value="beta-lactamase/transpeptidase-like"/>
    <property type="match status" value="1"/>
</dbReference>
<feature type="chain" id="PRO_5039353824" evidence="2">
    <location>
        <begin position="27"/>
        <end position="467"/>
    </location>
</feature>
<dbReference type="Pfam" id="PF00144">
    <property type="entry name" value="Beta-lactamase"/>
    <property type="match status" value="1"/>
</dbReference>
<evidence type="ECO:0000259" key="3">
    <source>
        <dbReference type="Pfam" id="PF00144"/>
    </source>
</evidence>
<keyword evidence="5" id="KW-1185">Reference proteome</keyword>
<reference evidence="5" key="1">
    <citation type="submission" date="2009-09" db="EMBL/GenBank/DDBJ databases">
        <title>The complete genome of Nakamurella multipartita DSM 44233.</title>
        <authorList>
            <consortium name="US DOE Joint Genome Institute (JGI-PGF)"/>
            <person name="Lucas S."/>
            <person name="Copeland A."/>
            <person name="Lapidus A."/>
            <person name="Glavina del Rio T."/>
            <person name="Dalin E."/>
            <person name="Tice H."/>
            <person name="Bruce D."/>
            <person name="Goodwin L."/>
            <person name="Pitluck S."/>
            <person name="Kyrpides N."/>
            <person name="Mavromatis K."/>
            <person name="Ivanova N."/>
            <person name="Ovchinnikova G."/>
            <person name="Sims D."/>
            <person name="Meincke L."/>
            <person name="Brettin T."/>
            <person name="Detter J.C."/>
            <person name="Han C."/>
            <person name="Larimer F."/>
            <person name="Land M."/>
            <person name="Hauser L."/>
            <person name="Markowitz V."/>
            <person name="Cheng J.-F."/>
            <person name="Hugenholtz P."/>
            <person name="Woyke T."/>
            <person name="Wu D."/>
            <person name="Klenk H.-P."/>
            <person name="Eisen J.A."/>
        </authorList>
    </citation>
    <scope>NUCLEOTIDE SEQUENCE [LARGE SCALE GENOMIC DNA]</scope>
    <source>
        <strain evidence="5">ATCC 700099 / DSM 44233 / CIP 104796 / JCM 9543 / NBRC 105858 / Y-104</strain>
    </source>
</reference>
<dbReference type="AlphaFoldDB" id="C8XKD0"/>
<name>C8XKD0_NAKMY</name>
<dbReference type="eggNOG" id="COG1680">
    <property type="taxonomic scope" value="Bacteria"/>
</dbReference>
<accession>C8XKD0</accession>
<dbReference type="Gene3D" id="3.40.710.10">
    <property type="entry name" value="DD-peptidase/beta-lactamase superfamily"/>
    <property type="match status" value="1"/>
</dbReference>
<dbReference type="Proteomes" id="UP000002218">
    <property type="component" value="Chromosome"/>
</dbReference>
<evidence type="ECO:0000313" key="4">
    <source>
        <dbReference type="EMBL" id="ACV78692.1"/>
    </source>
</evidence>
<proteinExistence type="predicted"/>
<gene>
    <name evidence="4" type="ordered locus">Namu_2316</name>
</gene>
<feature type="domain" description="Beta-lactamase-related" evidence="3">
    <location>
        <begin position="84"/>
        <end position="416"/>
    </location>
</feature>
<feature type="signal peptide" evidence="2">
    <location>
        <begin position="1"/>
        <end position="26"/>
    </location>
</feature>
<dbReference type="InterPro" id="IPR001466">
    <property type="entry name" value="Beta-lactam-related"/>
</dbReference>
<dbReference type="InterPro" id="IPR012338">
    <property type="entry name" value="Beta-lactam/transpept-like"/>
</dbReference>
<organism evidence="4 5">
    <name type="scientific">Nakamurella multipartita (strain ATCC 700099 / DSM 44233 / CIP 104796 / JCM 9543 / NBRC 105858 / Y-104)</name>
    <name type="common">Microsphaera multipartita</name>
    <dbReference type="NCBI Taxonomy" id="479431"/>
    <lineage>
        <taxon>Bacteria</taxon>
        <taxon>Bacillati</taxon>
        <taxon>Actinomycetota</taxon>
        <taxon>Actinomycetes</taxon>
        <taxon>Nakamurellales</taxon>
        <taxon>Nakamurellaceae</taxon>
        <taxon>Nakamurella</taxon>
    </lineage>
</organism>